<evidence type="ECO:0000313" key="2">
    <source>
        <dbReference type="Proteomes" id="UP000076532"/>
    </source>
</evidence>
<reference evidence="1 2" key="1">
    <citation type="journal article" date="2016" name="Mol. Biol. Evol.">
        <title>Comparative Genomics of Early-Diverging Mushroom-Forming Fungi Provides Insights into the Origins of Lignocellulose Decay Capabilities.</title>
        <authorList>
            <person name="Nagy L.G."/>
            <person name="Riley R."/>
            <person name="Tritt A."/>
            <person name="Adam C."/>
            <person name="Daum C."/>
            <person name="Floudas D."/>
            <person name="Sun H."/>
            <person name="Yadav J.S."/>
            <person name="Pangilinan J."/>
            <person name="Larsson K.H."/>
            <person name="Matsuura K."/>
            <person name="Barry K."/>
            <person name="Labutti K."/>
            <person name="Kuo R."/>
            <person name="Ohm R.A."/>
            <person name="Bhattacharya S.S."/>
            <person name="Shirouzu T."/>
            <person name="Yoshinaga Y."/>
            <person name="Martin F.M."/>
            <person name="Grigoriev I.V."/>
            <person name="Hibbett D.S."/>
        </authorList>
    </citation>
    <scope>NUCLEOTIDE SEQUENCE [LARGE SCALE GENOMIC DNA]</scope>
    <source>
        <strain evidence="1 2">CBS 109695</strain>
    </source>
</reference>
<sequence length="195" mass="22278">MVSTGKWCLSRSILRFGRAGKARGGKGQPTMHLRDYDYHGFSSTVYLALLVVPQTVIGMLGAQPYTSPVFLRRASQSSCSFTTCRSTHYLQSLTRMSCPPNIHQGDRAVHGHCARRRGHGHTPYHLPPQAIRGDHVGRWRRRPVYIYNWTTIPTDHCHRRDSWNKHLPLASTHRTFLPITNSTLTLWAMWASRFA</sequence>
<protein>
    <submittedName>
        <fullName evidence="1">Uncharacterized protein</fullName>
    </submittedName>
</protein>
<dbReference type="AlphaFoldDB" id="A0A166TT51"/>
<keyword evidence="2" id="KW-1185">Reference proteome</keyword>
<accession>A0A166TT51</accession>
<evidence type="ECO:0000313" key="1">
    <source>
        <dbReference type="EMBL" id="KZP30951.1"/>
    </source>
</evidence>
<dbReference type="EMBL" id="KV417491">
    <property type="protein sequence ID" value="KZP30951.1"/>
    <property type="molecule type" value="Genomic_DNA"/>
</dbReference>
<organism evidence="1 2">
    <name type="scientific">Athelia psychrophila</name>
    <dbReference type="NCBI Taxonomy" id="1759441"/>
    <lineage>
        <taxon>Eukaryota</taxon>
        <taxon>Fungi</taxon>
        <taxon>Dikarya</taxon>
        <taxon>Basidiomycota</taxon>
        <taxon>Agaricomycotina</taxon>
        <taxon>Agaricomycetes</taxon>
        <taxon>Agaricomycetidae</taxon>
        <taxon>Atheliales</taxon>
        <taxon>Atheliaceae</taxon>
        <taxon>Athelia</taxon>
    </lineage>
</organism>
<dbReference type="Proteomes" id="UP000076532">
    <property type="component" value="Unassembled WGS sequence"/>
</dbReference>
<name>A0A166TT51_9AGAM</name>
<gene>
    <name evidence="1" type="ORF">FIBSPDRAFT_69985</name>
</gene>
<proteinExistence type="predicted"/>